<gene>
    <name evidence="1" type="ORF">METZ01_LOCUS176036</name>
</gene>
<organism evidence="1">
    <name type="scientific">marine metagenome</name>
    <dbReference type="NCBI Taxonomy" id="408172"/>
    <lineage>
        <taxon>unclassified sequences</taxon>
        <taxon>metagenomes</taxon>
        <taxon>ecological metagenomes</taxon>
    </lineage>
</organism>
<accession>A0A382CBH0</accession>
<feature type="non-terminal residue" evidence="1">
    <location>
        <position position="457"/>
    </location>
</feature>
<dbReference type="EMBL" id="UINC01033616">
    <property type="protein sequence ID" value="SVB23182.1"/>
    <property type="molecule type" value="Genomic_DNA"/>
</dbReference>
<evidence type="ECO:0008006" key="2">
    <source>
        <dbReference type="Google" id="ProtNLM"/>
    </source>
</evidence>
<feature type="non-terminal residue" evidence="1">
    <location>
        <position position="1"/>
    </location>
</feature>
<sequence length="457" mass="51848">VGPTLTGHQGPTVQLRLRQSKESANRWCRQFHLDVRRDGITVTAPNEPALLRACLWLSNYWSLRRNAHLKLGRRTVKAAVELHTGADLWGGFSTTQAWPFGRETDDNFIELARVGLTATPVMTVLEDYLLPTGGPFDHLAHPQAKQNRRRLQRLARATARRGVHVMLMGYNPKLAPDDPIFRRRPRFRGALQARGAFRTLCTSDPATRRFLADSWASLFEQIPELGGIIAITGGEGFYHCFMRSATQAADCPRCGKRHGPEVVAEFVNDVARRVRQVQPEARLVTWPYSAGHWSGDRDQDDYIAALDPKHVIFQTEIDKDSVDWREAGYAKDCWDYSMSKVTVSERCRRQRQLCREAGLPFSTKLEINTSIECLNVPYLPALENQRAIWTNARSLKPAAIHSRWMFDGACKSASEEVGYWSIWGKGTEYADLDQILEAIAERDFGSRRAAKSVRRAW</sequence>
<dbReference type="AlphaFoldDB" id="A0A382CBH0"/>
<evidence type="ECO:0000313" key="1">
    <source>
        <dbReference type="EMBL" id="SVB23182.1"/>
    </source>
</evidence>
<reference evidence="1" key="1">
    <citation type="submission" date="2018-05" db="EMBL/GenBank/DDBJ databases">
        <authorList>
            <person name="Lanie J.A."/>
            <person name="Ng W.-L."/>
            <person name="Kazmierczak K.M."/>
            <person name="Andrzejewski T.M."/>
            <person name="Davidsen T.M."/>
            <person name="Wayne K.J."/>
            <person name="Tettelin H."/>
            <person name="Glass J.I."/>
            <person name="Rusch D."/>
            <person name="Podicherti R."/>
            <person name="Tsui H.-C.T."/>
            <person name="Winkler M.E."/>
        </authorList>
    </citation>
    <scope>NUCLEOTIDE SEQUENCE</scope>
</reference>
<protein>
    <recommendedName>
        <fullName evidence="2">Glycoside hydrolase family 42 N-terminal domain-containing protein</fullName>
    </recommendedName>
</protein>
<proteinExistence type="predicted"/>
<name>A0A382CBH0_9ZZZZ</name>
<dbReference type="SUPFAM" id="SSF51445">
    <property type="entry name" value="(Trans)glycosidases"/>
    <property type="match status" value="1"/>
</dbReference>
<dbReference type="InterPro" id="IPR017853">
    <property type="entry name" value="GH"/>
</dbReference>